<dbReference type="InterPro" id="IPR012337">
    <property type="entry name" value="RNaseH-like_sf"/>
</dbReference>
<organism evidence="15">
    <name type="scientific">Tanacetum cinerariifolium</name>
    <name type="common">Dalmatian daisy</name>
    <name type="synonym">Chrysanthemum cinerariifolium</name>
    <dbReference type="NCBI Taxonomy" id="118510"/>
    <lineage>
        <taxon>Eukaryota</taxon>
        <taxon>Viridiplantae</taxon>
        <taxon>Streptophyta</taxon>
        <taxon>Embryophyta</taxon>
        <taxon>Tracheophyta</taxon>
        <taxon>Spermatophyta</taxon>
        <taxon>Magnoliopsida</taxon>
        <taxon>eudicotyledons</taxon>
        <taxon>Gunneridae</taxon>
        <taxon>Pentapetalae</taxon>
        <taxon>asterids</taxon>
        <taxon>campanulids</taxon>
        <taxon>Asterales</taxon>
        <taxon>Asteraceae</taxon>
        <taxon>Asteroideae</taxon>
        <taxon>Anthemideae</taxon>
        <taxon>Anthemidinae</taxon>
        <taxon>Tanacetum</taxon>
    </lineage>
</organism>
<dbReference type="GO" id="GO:0015074">
    <property type="term" value="P:DNA integration"/>
    <property type="evidence" value="ECO:0007669"/>
    <property type="project" value="InterPro"/>
</dbReference>
<keyword evidence="5" id="KW-0064">Aspartyl protease</keyword>
<dbReference type="Pfam" id="PF14223">
    <property type="entry name" value="Retrotran_gag_2"/>
    <property type="match status" value="1"/>
</dbReference>
<dbReference type="Pfam" id="PF17919">
    <property type="entry name" value="RT_RNaseH_2"/>
    <property type="match status" value="1"/>
</dbReference>
<dbReference type="InterPro" id="IPR043128">
    <property type="entry name" value="Rev_trsase/Diguanyl_cyclase"/>
</dbReference>
<keyword evidence="10" id="KW-0511">Multifunctional enzyme</keyword>
<feature type="region of interest" description="Disordered" evidence="12">
    <location>
        <begin position="1321"/>
        <end position="1373"/>
    </location>
</feature>
<keyword evidence="1" id="KW-0645">Protease</keyword>
<feature type="domain" description="CCHC-type" evidence="13">
    <location>
        <begin position="1512"/>
        <end position="1527"/>
    </location>
</feature>
<dbReference type="Pfam" id="PF00665">
    <property type="entry name" value="rve"/>
    <property type="match status" value="1"/>
</dbReference>
<evidence type="ECO:0000256" key="4">
    <source>
        <dbReference type="ARBA" id="ARBA00022722"/>
    </source>
</evidence>
<evidence type="ECO:0000256" key="8">
    <source>
        <dbReference type="ARBA" id="ARBA00022918"/>
    </source>
</evidence>
<keyword evidence="11" id="KW-0479">Metal-binding</keyword>
<evidence type="ECO:0000259" key="14">
    <source>
        <dbReference type="PROSITE" id="PS50994"/>
    </source>
</evidence>
<evidence type="ECO:0000313" key="15">
    <source>
        <dbReference type="EMBL" id="GEU68375.1"/>
    </source>
</evidence>
<dbReference type="Pfam" id="PF08284">
    <property type="entry name" value="RVP_2"/>
    <property type="match status" value="1"/>
</dbReference>
<dbReference type="GO" id="GO:0004519">
    <property type="term" value="F:endonuclease activity"/>
    <property type="evidence" value="ECO:0007669"/>
    <property type="project" value="UniProtKB-KW"/>
</dbReference>
<dbReference type="Gene3D" id="3.30.70.270">
    <property type="match status" value="2"/>
</dbReference>
<dbReference type="InterPro" id="IPR050951">
    <property type="entry name" value="Retrovirus_Pol_polyprotein"/>
</dbReference>
<protein>
    <submittedName>
        <fullName evidence="15">Copia-type polyprotein</fullName>
    </submittedName>
</protein>
<name>A0A6L2M7U6_TANCI</name>
<evidence type="ECO:0000256" key="11">
    <source>
        <dbReference type="PROSITE-ProRule" id="PRU00047"/>
    </source>
</evidence>
<dbReference type="GO" id="GO:0004190">
    <property type="term" value="F:aspartic-type endopeptidase activity"/>
    <property type="evidence" value="ECO:0007669"/>
    <property type="project" value="UniProtKB-KW"/>
</dbReference>
<evidence type="ECO:0000256" key="7">
    <source>
        <dbReference type="ARBA" id="ARBA00022801"/>
    </source>
</evidence>
<dbReference type="SMART" id="SM00343">
    <property type="entry name" value="ZnF_C2HC"/>
    <property type="match status" value="2"/>
</dbReference>
<evidence type="ECO:0000256" key="5">
    <source>
        <dbReference type="ARBA" id="ARBA00022750"/>
    </source>
</evidence>
<feature type="compositionally biased region" description="Polar residues" evidence="12">
    <location>
        <begin position="611"/>
        <end position="624"/>
    </location>
</feature>
<dbReference type="InterPro" id="IPR054722">
    <property type="entry name" value="PolX-like_BBD"/>
</dbReference>
<dbReference type="Pfam" id="PF00098">
    <property type="entry name" value="zf-CCHC"/>
    <property type="match status" value="1"/>
</dbReference>
<dbReference type="InterPro" id="IPR041577">
    <property type="entry name" value="RT_RNaseH_2"/>
</dbReference>
<reference evidence="15" key="1">
    <citation type="journal article" date="2019" name="Sci. Rep.">
        <title>Draft genome of Tanacetum cinerariifolium, the natural source of mosquito coil.</title>
        <authorList>
            <person name="Yamashiro T."/>
            <person name="Shiraishi A."/>
            <person name="Satake H."/>
            <person name="Nakayama K."/>
        </authorList>
    </citation>
    <scope>NUCLEOTIDE SEQUENCE</scope>
</reference>
<dbReference type="Pfam" id="PF24626">
    <property type="entry name" value="SH3_Tf2-1"/>
    <property type="match status" value="1"/>
</dbReference>
<gene>
    <name evidence="15" type="ORF">Tci_040353</name>
</gene>
<dbReference type="EMBL" id="BKCJ010005738">
    <property type="protein sequence ID" value="GEU68375.1"/>
    <property type="molecule type" value="Genomic_DNA"/>
</dbReference>
<feature type="domain" description="Integrase catalytic" evidence="14">
    <location>
        <begin position="396"/>
        <end position="525"/>
    </location>
</feature>
<dbReference type="Pfam" id="PF22936">
    <property type="entry name" value="Pol_BBD"/>
    <property type="match status" value="1"/>
</dbReference>
<feature type="domain" description="CCHC-type" evidence="13">
    <location>
        <begin position="1547"/>
        <end position="1562"/>
    </location>
</feature>
<dbReference type="CDD" id="cd09274">
    <property type="entry name" value="RNase_HI_RT_Ty3"/>
    <property type="match status" value="1"/>
</dbReference>
<dbReference type="SUPFAM" id="SSF50630">
    <property type="entry name" value="Acid proteases"/>
    <property type="match status" value="1"/>
</dbReference>
<dbReference type="SUPFAM" id="SSF53098">
    <property type="entry name" value="Ribonuclease H-like"/>
    <property type="match status" value="2"/>
</dbReference>
<keyword evidence="11" id="KW-0863">Zinc-finger</keyword>
<dbReference type="Gene3D" id="2.40.70.10">
    <property type="entry name" value="Acid Proteases"/>
    <property type="match status" value="1"/>
</dbReference>
<accession>A0A6L2M7U6</accession>
<dbReference type="InterPro" id="IPR036875">
    <property type="entry name" value="Znf_CCHC_sf"/>
</dbReference>
<dbReference type="GO" id="GO:0003964">
    <property type="term" value="F:RNA-directed DNA polymerase activity"/>
    <property type="evidence" value="ECO:0007669"/>
    <property type="project" value="UniProtKB-KW"/>
</dbReference>
<dbReference type="Pfam" id="PF00078">
    <property type="entry name" value="RVT_1"/>
    <property type="match status" value="1"/>
</dbReference>
<evidence type="ECO:0000256" key="2">
    <source>
        <dbReference type="ARBA" id="ARBA00022679"/>
    </source>
</evidence>
<dbReference type="FunFam" id="3.30.70.270:FF:000020">
    <property type="entry name" value="Transposon Tf2-6 polyprotein-like Protein"/>
    <property type="match status" value="1"/>
</dbReference>
<keyword evidence="2" id="KW-0808">Transferase</keyword>
<dbReference type="PROSITE" id="PS50994">
    <property type="entry name" value="INTEGRASE"/>
    <property type="match status" value="2"/>
</dbReference>
<dbReference type="Gene3D" id="3.30.420.10">
    <property type="entry name" value="Ribonuclease H-like superfamily/Ribonuclease H"/>
    <property type="match status" value="2"/>
</dbReference>
<keyword evidence="3" id="KW-0548">Nucleotidyltransferase</keyword>
<keyword evidence="8" id="KW-0695">RNA-directed DNA polymerase</keyword>
<sequence length="2419" mass="275745">MLMENLLRSKEWWHLIDPGYVEPEAGTRETAAQKAAREQLKLKDLKVKNYLFSAIDKNILKTILHKDTSAQLWESMRKKYQGNQRVQRAQLQALRREFEILEMKEGETITDYISRVMVIVNSMGNNGEILKETQIVEKILRTLTKKFNYIKFRKKVKEEEQVLKVTQEGFGRGRGGRHFQFECPKWGKRANFAEIDEDEELLLMAYIESRGASIEEVWFFDSCCSNHMSGNKDWFIELDENFKHTVKLGNDSRINVTGRGNVRMKVNGITQVITSVYYIPELKTNMLSVGQLQEKGLSVLIQNNMCKVFHSRRGVIMQAKMSGNRMFYFKAAMTSNSTNCYQTRVEDETQLWHSRIGHLNYKALRTLAENGMVDGMPTIKNTQELCSHCLVGKQQRDPIPKKNSWRATKKLQLIHSDICGPISPISNSEKRYILTFIDDFSRKTCIYMLNEKSEAFTKFKNFKNLIEKEARMSIQCLRTDRGGEFTSNEFTTFCDEHGINRQLTAAYTPQQNGVAKRKNRTIMNMKRHKLDEKSKVHVFLGVSKESKAHRFVDPLTNKIVISYDVKFNENKGWEWEEIGKGKGKDLLEWSDNDIDEVWEEAQEEASDRNVDNSPPNTQSSISCHTNERRTSERYRTAPVRFSDYVSGDNLSGDEKAAMVKNKTWELISLPEGCKAIGTKWIFKTKLNEKGEIEKHKARLVVKGYSQQYGIDYREVFVPVACLDTIRAILATAAQRKWEVFQLDVKSVFLQGNLEERVFVQQPVGFEVKGAEEKVYKLNKALYGLKQAPRAWYSRIESYFVKEGFKRCSSEHTLFIKEKEGGTLLIVSLYVDDLIYTGNNKRTCEEFKSSMMTEFDMSDLGKMRHFLGMEVLQNDKGIFICQRQYAKEVLGQFSMENSNPVGNLKVPGTRISCDKEGTKVDSTRFKQLVRRLMYLTATRPDITYGVSLISRHMESPTENHWCAAKRILRYVQGTTELGILYNRGKNSTLVAYSDSDFAGDLDDRRSTSGSVFLLAVGAISWSSKKQPVVTLSTTEAEYIAAAACACQCLWLKRILAAIGHQKGGSSIIQCDNSSPIQLSTHLVFHRRSKNIDIVDVMTKPLKKEQFVKLRKSMGLVKIGYRGEQFSHSAILSLSTTTQHSRKIITSKLRMAAKNKPEPDTSKRRHFDHQMKYKAYTYHSSPDLLSTSAGPSRKRLRSHITSVSALPLVSGALSPVHANLISSPKRVRDIGYLADVEIGPRETRVERVTHPAMPKDISEPAQEGAVEVTYKTLGDLVQRFHDHTEAIPVHRIQKMPNTRSRASMTHEEVEKLVARRVAKEMEARKATRNLETLNENGDEQGGENGGNGNGDNGGNGGDRNRRNGENGNHGMNYGGNDLTTYTQSFQELILFCTRMVPDEEDRVERFIRGLSDNIQGNVNAANPSRLQDVIRIANQLMDKKLQGYVARSAENKRRMESNPRDNRRQQPPFKRQNTTGQNVARAYMAGNNERKGYVGSFPYCNKCRLHHEGLCTIRCGNCKKIGHQTRDCRVTITPNTQGAIVGNQQGIGCYECGRLGHFRKDCPKLRNQNRGNQTRNKTGNKTGGNEVTTKAYAIGGGETNPDSNVVTGIFLLNNCYASMLFDSGADRSFVSTTFSALLDVAPSTLDTSYVVELSDGRVSETNIVFRGCTLGLLGHPFKIDLMPVELGSFDVIISMDWLAKYHALIICDEKVIRIPYGDEVLIIRGDNYDGRSKLNIISCTKTQKYIQKGYQVYLAQVTSKKAEDKLEEKRLEDWEIVREFPKVFPEDLPGLPPAQQVEFQIDLFPGGAPVARAPYRLAPIEMQELSTQLQELFDRGFIRPSSSPWGAPVLFVKKKDGSKVYSKIDLRSGYHQLRVQEEDIPKTAFRTRYGHYEFQVMPFGLTNAPAVQFIGYVIDSEGIHVDLTKIEALKDWESPKTPTEIRQFLDLAGYYRRFIEGFSKIARPMTKLTQKSVKFYWREKAEAAFQFLKQKLCSAPILALPEGSKKFMIYCNASHKGLSVVLMQKEKVIAYASRQLKCVVFTDHKSLQHIIDQKELNMRQRCWLELLSDYDCKIRYHPGKANVVADALSRKERSKPLRVRALVMTIGLNLPKQILSAQSEARKEENFINEDLQGMINKLEPRADETLCSNNRSWISCFEIATYVSKCLTCAKVKIEYQKPSGLLVQPEIPQWKWENITMDFVTKLPKTAIGQDTIWKSPNKALGTRLDMSTAYHPETDGQSERTIQTLEDMLRAGVLDFGKGWDKHLPLVEFSYNNSYHTSIKAAPFEALYGRKCRSPICWAEVGDRQLTSPEIIHETTEKIVQIKSRIQAAHDHQKSYTDLNPRYMGPFKISARVGTVAYRLELPEQLNRVHKTFHVSKLKKCMAEEPLAIPLDEIQVDDKLNFIEEPVEIMDREVKHPK</sequence>
<feature type="region of interest" description="Disordered" evidence="12">
    <location>
        <begin position="1446"/>
        <end position="1475"/>
    </location>
</feature>
<dbReference type="PANTHER" id="PTHR37984">
    <property type="entry name" value="PROTEIN CBG26694"/>
    <property type="match status" value="1"/>
</dbReference>
<dbReference type="SUPFAM" id="SSF57756">
    <property type="entry name" value="Retrovirus zinc finger-like domains"/>
    <property type="match status" value="1"/>
</dbReference>
<evidence type="ECO:0000256" key="10">
    <source>
        <dbReference type="ARBA" id="ARBA00023268"/>
    </source>
</evidence>
<dbReference type="InterPro" id="IPR021109">
    <property type="entry name" value="Peptidase_aspartic_dom_sf"/>
</dbReference>
<dbReference type="GO" id="GO:0003677">
    <property type="term" value="F:DNA binding"/>
    <property type="evidence" value="ECO:0007669"/>
    <property type="project" value="UniProtKB-KW"/>
</dbReference>
<dbReference type="CDD" id="cd00303">
    <property type="entry name" value="retropepsin_like"/>
    <property type="match status" value="1"/>
</dbReference>
<keyword evidence="4" id="KW-0540">Nuclease</keyword>
<keyword evidence="7" id="KW-0378">Hydrolase</keyword>
<dbReference type="InterPro" id="IPR057670">
    <property type="entry name" value="SH3_retrovirus"/>
</dbReference>
<evidence type="ECO:0000256" key="12">
    <source>
        <dbReference type="SAM" id="MobiDB-lite"/>
    </source>
</evidence>
<feature type="region of interest" description="Disordered" evidence="12">
    <location>
        <begin position="1561"/>
        <end position="1583"/>
    </location>
</feature>
<dbReference type="Pfam" id="PF07727">
    <property type="entry name" value="RVT_2"/>
    <property type="match status" value="1"/>
</dbReference>
<dbReference type="GO" id="GO:0008270">
    <property type="term" value="F:zinc ion binding"/>
    <property type="evidence" value="ECO:0007669"/>
    <property type="project" value="UniProtKB-KW"/>
</dbReference>
<feature type="compositionally biased region" description="Basic and acidic residues" evidence="12">
    <location>
        <begin position="1447"/>
        <end position="1462"/>
    </location>
</feature>
<dbReference type="PROSITE" id="PS50158">
    <property type="entry name" value="ZF_CCHC"/>
    <property type="match status" value="2"/>
</dbReference>
<dbReference type="InterPro" id="IPR013103">
    <property type="entry name" value="RVT_2"/>
</dbReference>
<dbReference type="InterPro" id="IPR001584">
    <property type="entry name" value="Integrase_cat-core"/>
</dbReference>
<keyword evidence="9" id="KW-0238">DNA-binding</keyword>
<dbReference type="Pfam" id="PF13976">
    <property type="entry name" value="gag_pre-integrs"/>
    <property type="match status" value="1"/>
</dbReference>
<dbReference type="SUPFAM" id="SSF56672">
    <property type="entry name" value="DNA/RNA polymerases"/>
    <property type="match status" value="2"/>
</dbReference>
<feature type="domain" description="Integrase catalytic" evidence="14">
    <location>
        <begin position="2193"/>
        <end position="2292"/>
    </location>
</feature>
<dbReference type="CDD" id="cd09272">
    <property type="entry name" value="RNase_HI_RT_Ty1"/>
    <property type="match status" value="1"/>
</dbReference>
<feature type="compositionally biased region" description="Polar residues" evidence="12">
    <location>
        <begin position="1564"/>
        <end position="1583"/>
    </location>
</feature>
<dbReference type="Gene3D" id="3.10.10.10">
    <property type="entry name" value="HIV Type 1 Reverse Transcriptase, subunit A, domain 1"/>
    <property type="match status" value="2"/>
</dbReference>
<dbReference type="InterPro" id="IPR036397">
    <property type="entry name" value="RNaseH_sf"/>
</dbReference>
<evidence type="ECO:0000256" key="3">
    <source>
        <dbReference type="ARBA" id="ARBA00022695"/>
    </source>
</evidence>
<keyword evidence="6" id="KW-0255">Endonuclease</keyword>
<proteinExistence type="predicted"/>
<dbReference type="CDD" id="cd01647">
    <property type="entry name" value="RT_LTR"/>
    <property type="match status" value="1"/>
</dbReference>
<dbReference type="InterPro" id="IPR001878">
    <property type="entry name" value="Znf_CCHC"/>
</dbReference>
<dbReference type="InterPro" id="IPR000477">
    <property type="entry name" value="RT_dom"/>
</dbReference>
<keyword evidence="11" id="KW-0862">Zinc</keyword>
<dbReference type="InterPro" id="IPR056924">
    <property type="entry name" value="SH3_Tf2-1"/>
</dbReference>
<dbReference type="PANTHER" id="PTHR37984:SF5">
    <property type="entry name" value="PROTEIN NYNRIN-LIKE"/>
    <property type="match status" value="1"/>
</dbReference>
<dbReference type="InterPro" id="IPR025724">
    <property type="entry name" value="GAG-pre-integrase_dom"/>
</dbReference>
<evidence type="ECO:0000256" key="6">
    <source>
        <dbReference type="ARBA" id="ARBA00022759"/>
    </source>
</evidence>
<feature type="compositionally biased region" description="Gly residues" evidence="12">
    <location>
        <begin position="1340"/>
        <end position="1355"/>
    </location>
</feature>
<evidence type="ECO:0000256" key="1">
    <source>
        <dbReference type="ARBA" id="ARBA00022670"/>
    </source>
</evidence>
<evidence type="ECO:0000256" key="9">
    <source>
        <dbReference type="ARBA" id="ARBA00023125"/>
    </source>
</evidence>
<dbReference type="InterPro" id="IPR043502">
    <property type="entry name" value="DNA/RNA_pol_sf"/>
</dbReference>
<feature type="region of interest" description="Disordered" evidence="12">
    <location>
        <begin position="600"/>
        <end position="629"/>
    </location>
</feature>
<dbReference type="Gene3D" id="4.10.60.10">
    <property type="entry name" value="Zinc finger, CCHC-type"/>
    <property type="match status" value="1"/>
</dbReference>
<comment type="caution">
    <text evidence="15">The sequence shown here is derived from an EMBL/GenBank/DDBJ whole genome shotgun (WGS) entry which is preliminary data.</text>
</comment>
<dbReference type="FunFam" id="3.10.10.10:FF:000007">
    <property type="entry name" value="Retrovirus-related Pol polyprotein from transposon 17.6-like Protein"/>
    <property type="match status" value="1"/>
</dbReference>
<dbReference type="Pfam" id="PF25597">
    <property type="entry name" value="SH3_retrovirus"/>
    <property type="match status" value="1"/>
</dbReference>
<evidence type="ECO:0000259" key="13">
    <source>
        <dbReference type="PROSITE" id="PS50158"/>
    </source>
</evidence>
<dbReference type="GO" id="GO:0006508">
    <property type="term" value="P:proteolysis"/>
    <property type="evidence" value="ECO:0007669"/>
    <property type="project" value="UniProtKB-KW"/>
</dbReference>